<dbReference type="InterPro" id="IPR053937">
    <property type="entry name" value="GOST_TM"/>
</dbReference>
<sequence length="166" mass="19339">WKHDSGFLSPVDRPLLTFYGIFSLIYASYAWIWLYFCFKQWRDLLKLQFWIGAVIALGMIEKAMFYFEYETANNSGRGILGLIQHVDRHFVLALILVEIYAFYTIFDSLSKTKRQLSSKRNLCKLILYRRFTVILVTCGLCGVGFMLFSLLIIHKSSDACLANYTI</sequence>
<dbReference type="PANTHER" id="PTHR21229">
    <property type="entry name" value="LUNG SEVEN TRANSMEMBRANE RECEPTOR"/>
    <property type="match status" value="1"/>
</dbReference>
<keyword evidence="4 6" id="KW-1133">Transmembrane helix</keyword>
<feature type="transmembrane region" description="Helical" evidence="6">
    <location>
        <begin position="16"/>
        <end position="37"/>
    </location>
</feature>
<evidence type="ECO:0000256" key="6">
    <source>
        <dbReference type="SAM" id="Phobius"/>
    </source>
</evidence>
<keyword evidence="8" id="KW-1185">Reference proteome</keyword>
<feature type="transmembrane region" description="Helical" evidence="6">
    <location>
        <begin position="127"/>
        <end position="153"/>
    </location>
</feature>
<accession>A0A915I4G8</accession>
<dbReference type="InterPro" id="IPR009637">
    <property type="entry name" value="GPR107/GPR108-like"/>
</dbReference>
<evidence type="ECO:0000256" key="3">
    <source>
        <dbReference type="ARBA" id="ARBA00022729"/>
    </source>
</evidence>
<reference evidence="9" key="1">
    <citation type="submission" date="2022-11" db="UniProtKB">
        <authorList>
            <consortium name="WormBaseParasite"/>
        </authorList>
    </citation>
    <scope>IDENTIFICATION</scope>
</reference>
<protein>
    <recommendedName>
        <fullName evidence="7">GOST seven transmembrane domain-containing protein</fullName>
    </recommendedName>
</protein>
<organism evidence="8 9">
    <name type="scientific">Romanomermis culicivorax</name>
    <name type="common">Nematode worm</name>
    <dbReference type="NCBI Taxonomy" id="13658"/>
    <lineage>
        <taxon>Eukaryota</taxon>
        <taxon>Metazoa</taxon>
        <taxon>Ecdysozoa</taxon>
        <taxon>Nematoda</taxon>
        <taxon>Enoplea</taxon>
        <taxon>Dorylaimia</taxon>
        <taxon>Mermithida</taxon>
        <taxon>Mermithoidea</taxon>
        <taxon>Mermithidae</taxon>
        <taxon>Romanomermis</taxon>
    </lineage>
</organism>
<keyword evidence="2 6" id="KW-0812">Transmembrane</keyword>
<dbReference type="GO" id="GO:0042147">
    <property type="term" value="P:retrograde transport, endosome to Golgi"/>
    <property type="evidence" value="ECO:0007669"/>
    <property type="project" value="TreeGrafter"/>
</dbReference>
<evidence type="ECO:0000256" key="4">
    <source>
        <dbReference type="ARBA" id="ARBA00022989"/>
    </source>
</evidence>
<dbReference type="PANTHER" id="PTHR21229:SF1">
    <property type="entry name" value="GH17801P"/>
    <property type="match status" value="1"/>
</dbReference>
<name>A0A915I4G8_ROMCU</name>
<evidence type="ECO:0000256" key="2">
    <source>
        <dbReference type="ARBA" id="ARBA00022692"/>
    </source>
</evidence>
<evidence type="ECO:0000313" key="8">
    <source>
        <dbReference type="Proteomes" id="UP000887565"/>
    </source>
</evidence>
<dbReference type="Pfam" id="PF06814">
    <property type="entry name" value="GOST_TM"/>
    <property type="match status" value="2"/>
</dbReference>
<evidence type="ECO:0000256" key="5">
    <source>
        <dbReference type="ARBA" id="ARBA00023136"/>
    </source>
</evidence>
<feature type="domain" description="GOST seven transmembrane" evidence="7">
    <location>
        <begin position="90"/>
        <end position="154"/>
    </location>
</feature>
<dbReference type="GO" id="GO:0005829">
    <property type="term" value="C:cytosol"/>
    <property type="evidence" value="ECO:0007669"/>
    <property type="project" value="GOC"/>
</dbReference>
<proteinExistence type="predicted"/>
<evidence type="ECO:0000313" key="9">
    <source>
        <dbReference type="WBParaSite" id="nRc.2.0.1.t09032-RA"/>
    </source>
</evidence>
<feature type="domain" description="GOST seven transmembrane" evidence="7">
    <location>
        <begin position="14"/>
        <end position="81"/>
    </location>
</feature>
<dbReference type="Proteomes" id="UP000887565">
    <property type="component" value="Unplaced"/>
</dbReference>
<dbReference type="GO" id="GO:0005794">
    <property type="term" value="C:Golgi apparatus"/>
    <property type="evidence" value="ECO:0007669"/>
    <property type="project" value="TreeGrafter"/>
</dbReference>
<evidence type="ECO:0000256" key="1">
    <source>
        <dbReference type="ARBA" id="ARBA00004141"/>
    </source>
</evidence>
<dbReference type="WBParaSite" id="nRc.2.0.1.t09032-RA">
    <property type="protein sequence ID" value="nRc.2.0.1.t09032-RA"/>
    <property type="gene ID" value="nRc.2.0.1.g09032"/>
</dbReference>
<dbReference type="GO" id="GO:0016020">
    <property type="term" value="C:membrane"/>
    <property type="evidence" value="ECO:0007669"/>
    <property type="project" value="UniProtKB-SubCell"/>
</dbReference>
<comment type="subcellular location">
    <subcellularLocation>
        <location evidence="1">Membrane</location>
        <topology evidence="1">Multi-pass membrane protein</topology>
    </subcellularLocation>
</comment>
<evidence type="ECO:0000259" key="7">
    <source>
        <dbReference type="Pfam" id="PF06814"/>
    </source>
</evidence>
<feature type="transmembrane region" description="Helical" evidence="6">
    <location>
        <begin position="89"/>
        <end position="106"/>
    </location>
</feature>
<dbReference type="AlphaFoldDB" id="A0A915I4G8"/>
<keyword evidence="5 6" id="KW-0472">Membrane</keyword>
<keyword evidence="3" id="KW-0732">Signal</keyword>
<feature type="transmembrane region" description="Helical" evidence="6">
    <location>
        <begin position="49"/>
        <end position="69"/>
    </location>
</feature>